<sequence>MKMKGLPILIRLARQRADDRRTALAEAGRQVAATEEALAAQDQAFTQETEQARGRAEEMALWSAWSPMASGRRRQMLHAASLLRTQEDTLRAALREDFAEIKRLELARDAAALATRRQAARRAEVAAEEEESQRHRASATVLLAD</sequence>
<evidence type="ECO:0000313" key="2">
    <source>
        <dbReference type="EMBL" id="MBO1076148.1"/>
    </source>
</evidence>
<feature type="region of interest" description="Disordered" evidence="1">
    <location>
        <begin position="124"/>
        <end position="145"/>
    </location>
</feature>
<proteinExistence type="predicted"/>
<evidence type="ECO:0000256" key="1">
    <source>
        <dbReference type="SAM" id="MobiDB-lite"/>
    </source>
</evidence>
<keyword evidence="3" id="KW-1185">Reference proteome</keyword>
<accession>A0ABS3KFC1</accession>
<name>A0ABS3KFC1_9PROT</name>
<evidence type="ECO:0000313" key="3">
    <source>
        <dbReference type="Proteomes" id="UP001518990"/>
    </source>
</evidence>
<dbReference type="EMBL" id="JACTNF010000017">
    <property type="protein sequence ID" value="MBO1076148.1"/>
    <property type="molecule type" value="Genomic_DNA"/>
</dbReference>
<comment type="caution">
    <text evidence="2">The sequence shown here is derived from an EMBL/GenBank/DDBJ whole genome shotgun (WGS) entry which is preliminary data.</text>
</comment>
<protein>
    <recommendedName>
        <fullName evidence="4">Flagellar FliJ protein</fullName>
    </recommendedName>
</protein>
<organism evidence="2 3">
    <name type="scientific">Roseomonas marmotae</name>
    <dbReference type="NCBI Taxonomy" id="2768161"/>
    <lineage>
        <taxon>Bacteria</taxon>
        <taxon>Pseudomonadati</taxon>
        <taxon>Pseudomonadota</taxon>
        <taxon>Alphaproteobacteria</taxon>
        <taxon>Acetobacterales</taxon>
        <taxon>Roseomonadaceae</taxon>
        <taxon>Roseomonas</taxon>
    </lineage>
</organism>
<dbReference type="Proteomes" id="UP001518990">
    <property type="component" value="Unassembled WGS sequence"/>
</dbReference>
<evidence type="ECO:0008006" key="4">
    <source>
        <dbReference type="Google" id="ProtNLM"/>
    </source>
</evidence>
<gene>
    <name evidence="2" type="ORF">IAI60_16135</name>
</gene>
<reference evidence="2 3" key="1">
    <citation type="submission" date="2020-09" db="EMBL/GenBank/DDBJ databases">
        <title>Roseomonas.</title>
        <authorList>
            <person name="Zhu W."/>
        </authorList>
    </citation>
    <scope>NUCLEOTIDE SEQUENCE [LARGE SCALE GENOMIC DNA]</scope>
    <source>
        <strain evidence="2 3">1311</strain>
    </source>
</reference>